<sequence>MNTIEFQQDGLEEEAIRRYSSDENPAITGHTPKGYMTGEEFFSKLKADVTKMYKDRGLL</sequence>
<evidence type="ECO:0000313" key="1">
    <source>
        <dbReference type="EMBL" id="KAA6301533.1"/>
    </source>
</evidence>
<gene>
    <name evidence="1" type="ORF">EZS26_002277</name>
</gene>
<comment type="caution">
    <text evidence="1">The sequence shown here is derived from an EMBL/GenBank/DDBJ whole genome shotgun (WGS) entry which is preliminary data.</text>
</comment>
<evidence type="ECO:0000313" key="2">
    <source>
        <dbReference type="Proteomes" id="UP000324575"/>
    </source>
</evidence>
<dbReference type="EMBL" id="SNRX01000017">
    <property type="protein sequence ID" value="KAA6301533.1"/>
    <property type="molecule type" value="Genomic_DNA"/>
</dbReference>
<reference evidence="1 2" key="1">
    <citation type="submission" date="2019-03" db="EMBL/GenBank/DDBJ databases">
        <title>Single cell metagenomics reveals metabolic interactions within the superorganism composed of flagellate Streblomastix strix and complex community of Bacteroidetes bacteria on its surface.</title>
        <authorList>
            <person name="Treitli S.C."/>
            <person name="Kolisko M."/>
            <person name="Husnik F."/>
            <person name="Keeling P."/>
            <person name="Hampl V."/>
        </authorList>
    </citation>
    <scope>NUCLEOTIDE SEQUENCE [LARGE SCALE GENOMIC DNA]</scope>
    <source>
        <strain evidence="1">St1</strain>
    </source>
</reference>
<organism evidence="1 2">
    <name type="scientific">Candidatus Ordinivivax streblomastigis</name>
    <dbReference type="NCBI Taxonomy" id="2540710"/>
    <lineage>
        <taxon>Bacteria</taxon>
        <taxon>Pseudomonadati</taxon>
        <taxon>Bacteroidota</taxon>
        <taxon>Bacteroidia</taxon>
        <taxon>Bacteroidales</taxon>
        <taxon>Candidatus Ordinivivax</taxon>
    </lineage>
</organism>
<name>A0A5M8NZE9_9BACT</name>
<protein>
    <submittedName>
        <fullName evidence="1">Uncharacterized protein</fullName>
    </submittedName>
</protein>
<dbReference type="Proteomes" id="UP000324575">
    <property type="component" value="Unassembled WGS sequence"/>
</dbReference>
<dbReference type="AlphaFoldDB" id="A0A5M8NZE9"/>
<accession>A0A5M8NZE9</accession>
<proteinExistence type="predicted"/>